<reference evidence="2" key="1">
    <citation type="submission" date="2017-05" db="EMBL/GenBank/DDBJ databases">
        <title>Complete and WGS of Bordetella genogroups.</title>
        <authorList>
            <person name="Spilker T."/>
            <person name="Lipuma J."/>
        </authorList>
    </citation>
    <scope>NUCLEOTIDE SEQUENCE [LARGE SCALE GENOMIC DNA]</scope>
    <source>
        <strain evidence="2">AU8856</strain>
    </source>
</reference>
<accession>A0A261UKS0</accession>
<dbReference type="NCBIfam" id="TIGR03359">
    <property type="entry name" value="VI_chp_6"/>
    <property type="match status" value="1"/>
</dbReference>
<comment type="caution">
    <text evidence="1">The sequence shown here is derived from an EMBL/GenBank/DDBJ whole genome shotgun (WGS) entry which is preliminary data.</text>
</comment>
<dbReference type="Proteomes" id="UP000215767">
    <property type="component" value="Unassembled WGS sequence"/>
</dbReference>
<dbReference type="AlphaFoldDB" id="A0A261UKS0"/>
<keyword evidence="2" id="KW-1185">Reference proteome</keyword>
<dbReference type="RefSeq" id="WP_094843612.1">
    <property type="nucleotide sequence ID" value="NZ_NEVS01000004.1"/>
</dbReference>
<dbReference type="EMBL" id="NEVS01000004">
    <property type="protein sequence ID" value="OZI62231.1"/>
    <property type="molecule type" value="Genomic_DNA"/>
</dbReference>
<dbReference type="Pfam" id="PF05947">
    <property type="entry name" value="T6SS_TssF"/>
    <property type="match status" value="1"/>
</dbReference>
<dbReference type="InterPro" id="IPR010272">
    <property type="entry name" value="T6SS_TssF"/>
</dbReference>
<dbReference type="OrthoDB" id="9763676at2"/>
<evidence type="ECO:0000313" key="1">
    <source>
        <dbReference type="EMBL" id="OZI62231.1"/>
    </source>
</evidence>
<protein>
    <submittedName>
        <fullName evidence="1">Type VI secretion system protein ImpG</fullName>
    </submittedName>
</protein>
<name>A0A261UKS0_9BORD</name>
<organism evidence="1 2">
    <name type="scientific">Bordetella genomosp. 11</name>
    <dbReference type="NCBI Taxonomy" id="1416808"/>
    <lineage>
        <taxon>Bacteria</taxon>
        <taxon>Pseudomonadati</taxon>
        <taxon>Pseudomonadota</taxon>
        <taxon>Betaproteobacteria</taxon>
        <taxon>Burkholderiales</taxon>
        <taxon>Alcaligenaceae</taxon>
        <taxon>Bordetella</taxon>
    </lineage>
</organism>
<sequence>MNPEFLRYYNEELRYLREMGSEFAAAYPKIAGRLGLEGFECADPYVERLLEGFSFLAARTRMKLEAEFPRFTRHLAEMIYPQYLAPTPSMAVVQFQPDLGHPGLAGGHRIPRASILKSNLDKHGTTRCQYRTAHDTTLWPLRLREAEYTPYMGSVGSVPPDTRRHTEAVLRLRFELHGKVPPASLSLDRLPLFLRGADALPAKLYEILVGHVLQGWASAPSHTAGWQLPLGPACVAPLGFSDDEALLPPSRQAFRGYRLIQEYFAFPERYLFVELRGLQAPLRRCDGAVFDVVLLLDTYDAKLGKIVDASNFCLHCTPAINLFPHRADRVALEPGKFEFHVVPDRSRPIDFEIYSIDAARGYGAFDEAPRIFEPFFRARDPQAQRLTGGAFFQLRREPRRPTERELRDGARSRYMGSDVHIALVDMHDAPIGGHLQQLGVDALCTNRDLPLSMPVGVGATDFLFDDELPVRSVRCVAGPSEPRPGMGDGAAAWRLLNHLSLNYRSLLDDGADTAARTLRELLDLYCHETDAVGKRQITGLVGVASRGVTRRLPLPGPACFGRGLEVTLTLDDGAFQGGSAFLFSAVLQAFFSGYVSINHFTETVARTPTRGEIMRWRGREGLCHTL</sequence>
<dbReference type="PANTHER" id="PTHR35370:SF1">
    <property type="entry name" value="TYPE VI SECRETION SYSTEM COMPONENT TSSF1"/>
    <property type="match status" value="1"/>
</dbReference>
<dbReference type="PIRSF" id="PIRSF028304">
    <property type="entry name" value="UCP028304"/>
    <property type="match status" value="1"/>
</dbReference>
<gene>
    <name evidence="1" type="ORF">CAL28_23780</name>
</gene>
<dbReference type="PANTHER" id="PTHR35370">
    <property type="entry name" value="CYTOPLASMIC PROTEIN-RELATED-RELATED"/>
    <property type="match status" value="1"/>
</dbReference>
<evidence type="ECO:0000313" key="2">
    <source>
        <dbReference type="Proteomes" id="UP000215767"/>
    </source>
</evidence>
<proteinExistence type="predicted"/>